<comment type="caution">
    <text evidence="3">The sequence shown here is derived from an EMBL/GenBank/DDBJ whole genome shotgun (WGS) entry which is preliminary data.</text>
</comment>
<sequence>MDSEPDTILFVALDKFPDPMAESIGQFQVVDSGGEFHSPQRTGVLRFSGNRASLEVSPGFTPSVKWTKQPNGGWAGSPNDSEPARFSVLGSLAVNPSAVTLWGVRTTRRRSLGFAMPDEEALGNHEMRTDWCLVGDHILDEAQRFSEIQAEVTNLHDWAGIRTTKHIIPAKGRGPREFSVELPDAPQASLIRPSGQVRLEPSATISPPAFDGFKVTTNTAAVFNIDGGLVLTDALSQVATPIASLMTLLSGAESSVRRLGLAEEDVRVNVLGLQVHSEAPRSSGELFLYRSDVGDEFLPRWLDLAPRVSPVPQILAAAWSGEFATVETEALTLATAAEMLHRRLHPNAKRFDEEQVGQAVEALRNSEVGGPVKTSLEEALRTWWADKSYPQRLKEIAEPVAEAVPSAVGRIGRWKEAVRAQRVAGAHGLGEEESGHTADILGVHALNQSLRWVLTFRLLLAAGVAPEQLDAATQRSERYETAVRRWNDRLPRIFG</sequence>
<feature type="domain" description="ApeA N-terminal" evidence="2">
    <location>
        <begin position="42"/>
        <end position="301"/>
    </location>
</feature>
<dbReference type="InterPro" id="IPR041229">
    <property type="entry name" value="HEPN_Apea"/>
</dbReference>
<evidence type="ECO:0000313" key="4">
    <source>
        <dbReference type="Proteomes" id="UP000635902"/>
    </source>
</evidence>
<evidence type="ECO:0000313" key="3">
    <source>
        <dbReference type="EMBL" id="MBF4554424.1"/>
    </source>
</evidence>
<accession>A0ABR9ZNA2</accession>
<dbReference type="Pfam" id="PF18739">
    <property type="entry name" value="HEPN_Apea"/>
    <property type="match status" value="1"/>
</dbReference>
<evidence type="ECO:0000259" key="2">
    <source>
        <dbReference type="Pfam" id="PF18862"/>
    </source>
</evidence>
<feature type="domain" description="Apea-like HEPN" evidence="1">
    <location>
        <begin position="331"/>
        <end position="467"/>
    </location>
</feature>
<keyword evidence="4" id="KW-1185">Reference proteome</keyword>
<dbReference type="RefSeq" id="WP_194557332.1">
    <property type="nucleotide sequence ID" value="NZ_JADKMY010000006.1"/>
</dbReference>
<gene>
    <name evidence="3" type="ORF">IRY30_10110</name>
</gene>
<dbReference type="EMBL" id="JADKMY010000006">
    <property type="protein sequence ID" value="MBF4554424.1"/>
    <property type="molecule type" value="Genomic_DNA"/>
</dbReference>
<evidence type="ECO:0000259" key="1">
    <source>
        <dbReference type="Pfam" id="PF18739"/>
    </source>
</evidence>
<proteinExistence type="predicted"/>
<name>A0ABR9ZNA2_9CORY</name>
<dbReference type="Pfam" id="PF18862">
    <property type="entry name" value="ApeA_NTD1"/>
    <property type="match status" value="1"/>
</dbReference>
<dbReference type="Proteomes" id="UP000635902">
    <property type="component" value="Unassembled WGS sequence"/>
</dbReference>
<dbReference type="InterPro" id="IPR041223">
    <property type="entry name" value="ApeA_NTD"/>
</dbReference>
<evidence type="ECO:0008006" key="5">
    <source>
        <dbReference type="Google" id="ProtNLM"/>
    </source>
</evidence>
<organism evidence="3 4">
    <name type="scientific">Corynebacterium suicordis DSM 45110</name>
    <dbReference type="NCBI Taxonomy" id="1121369"/>
    <lineage>
        <taxon>Bacteria</taxon>
        <taxon>Bacillati</taxon>
        <taxon>Actinomycetota</taxon>
        <taxon>Actinomycetes</taxon>
        <taxon>Mycobacteriales</taxon>
        <taxon>Corynebacteriaceae</taxon>
        <taxon>Corynebacterium</taxon>
    </lineage>
</organism>
<reference evidence="3 4" key="1">
    <citation type="submission" date="2020-10" db="EMBL/GenBank/DDBJ databases">
        <title>Novel species in genus Corynebacterium.</title>
        <authorList>
            <person name="Zhang G."/>
        </authorList>
    </citation>
    <scope>NUCLEOTIDE SEQUENCE [LARGE SCALE GENOMIC DNA]</scope>
    <source>
        <strain evidence="3 4">DSM 45110</strain>
    </source>
</reference>
<protein>
    <recommendedName>
        <fullName evidence="5">ApeA N-terminal domain-containing protein</fullName>
    </recommendedName>
</protein>